<evidence type="ECO:0000256" key="1">
    <source>
        <dbReference type="ARBA" id="ARBA00006500"/>
    </source>
</evidence>
<sequence>MEGVSEMAYTAEYEVTSHDVDLNNHIEPSYLIRYLQETGNHQMRDRKPSYFELLDEGKTLVLIRISVEIEKQLHQYDRFTVRTWTCPPKRATLRRCWDVLRDGEVCARAYSEWALVDYRTKKLLTTGDVDFSHYESGKLIDMNIPLKFHFPKKMNFTEAGSAHIYYSDVDMNRHMNNTNYSNLVWRYIPGVEGKEVTSINIRFMKEAPLGSDLKITMTAADPEMGKDPRAEELFAFRTEINGQTNIEALIGVRKTNVLLENLIAADTAVRTDH</sequence>
<evidence type="ECO:0000256" key="2">
    <source>
        <dbReference type="ARBA" id="ARBA00022516"/>
    </source>
</evidence>
<proteinExistence type="inferred from homology"/>
<evidence type="ECO:0000256" key="5">
    <source>
        <dbReference type="ARBA" id="ARBA00022946"/>
    </source>
</evidence>
<dbReference type="GO" id="GO:0000036">
    <property type="term" value="F:acyl carrier activity"/>
    <property type="evidence" value="ECO:0007669"/>
    <property type="project" value="TreeGrafter"/>
</dbReference>
<dbReference type="EMBL" id="FPBT01000016">
    <property type="protein sequence ID" value="SFU59198.1"/>
    <property type="molecule type" value="Genomic_DNA"/>
</dbReference>
<dbReference type="SUPFAM" id="SSF54637">
    <property type="entry name" value="Thioesterase/thiol ester dehydrase-isomerase"/>
    <property type="match status" value="2"/>
</dbReference>
<dbReference type="Proteomes" id="UP000198817">
    <property type="component" value="Unassembled WGS sequence"/>
</dbReference>
<evidence type="ECO:0000313" key="11">
    <source>
        <dbReference type="Proteomes" id="UP000198817"/>
    </source>
</evidence>
<keyword evidence="4" id="KW-0276">Fatty acid metabolism</keyword>
<keyword evidence="7" id="KW-0275">Fatty acid biosynthesis</keyword>
<reference evidence="10 11" key="1">
    <citation type="submission" date="2016-10" db="EMBL/GenBank/DDBJ databases">
        <authorList>
            <person name="de Groot N.N."/>
        </authorList>
    </citation>
    <scope>NUCLEOTIDE SEQUENCE [LARGE SCALE GENOMIC DNA]</scope>
    <source>
        <strain evidence="10 11">KHGC13</strain>
    </source>
</reference>
<dbReference type="GO" id="GO:0016297">
    <property type="term" value="F:fatty acyl-[ACP] hydrolase activity"/>
    <property type="evidence" value="ECO:0007669"/>
    <property type="project" value="InterPro"/>
</dbReference>
<keyword evidence="2" id="KW-0444">Lipid biosynthesis</keyword>
<organism evidence="10 11">
    <name type="scientific">Eubacterium pyruvativorans</name>
    <dbReference type="NCBI Taxonomy" id="155865"/>
    <lineage>
        <taxon>Bacteria</taxon>
        <taxon>Bacillati</taxon>
        <taxon>Bacillota</taxon>
        <taxon>Clostridia</taxon>
        <taxon>Eubacteriales</taxon>
        <taxon>Eubacteriaceae</taxon>
        <taxon>Eubacterium</taxon>
    </lineage>
</organism>
<protein>
    <submittedName>
        <fullName evidence="10">Acyl-CoA thioesterase FadM</fullName>
    </submittedName>
</protein>
<dbReference type="InterPro" id="IPR029069">
    <property type="entry name" value="HotDog_dom_sf"/>
</dbReference>
<evidence type="ECO:0000256" key="4">
    <source>
        <dbReference type="ARBA" id="ARBA00022832"/>
    </source>
</evidence>
<dbReference type="AlphaFoldDB" id="A0A1I7HEM6"/>
<comment type="similarity">
    <text evidence="1">Belongs to the acyl-ACP thioesterase family.</text>
</comment>
<evidence type="ECO:0000256" key="6">
    <source>
        <dbReference type="ARBA" id="ARBA00023098"/>
    </source>
</evidence>
<dbReference type="PANTHER" id="PTHR31727">
    <property type="entry name" value="OLEOYL-ACYL CARRIER PROTEIN THIOESTERASE 1, CHLOROPLASTIC"/>
    <property type="match status" value="1"/>
</dbReference>
<evidence type="ECO:0000256" key="7">
    <source>
        <dbReference type="ARBA" id="ARBA00023160"/>
    </source>
</evidence>
<keyword evidence="11" id="KW-1185">Reference proteome</keyword>
<dbReference type="STRING" id="155865.SAMN05216515_11725"/>
<dbReference type="OrthoDB" id="9801517at2"/>
<keyword evidence="5" id="KW-0809">Transit peptide</keyword>
<keyword evidence="6" id="KW-0443">Lipid metabolism</keyword>
<keyword evidence="3" id="KW-0378">Hydrolase</keyword>
<dbReference type="Pfam" id="PF20791">
    <property type="entry name" value="Acyl-ACP_TE_C"/>
    <property type="match status" value="1"/>
</dbReference>
<dbReference type="InterPro" id="IPR002864">
    <property type="entry name" value="Acyl-ACP_thioesterase_NHD"/>
</dbReference>
<evidence type="ECO:0000259" key="8">
    <source>
        <dbReference type="Pfam" id="PF01643"/>
    </source>
</evidence>
<dbReference type="InterPro" id="IPR045023">
    <property type="entry name" value="FATA/B"/>
</dbReference>
<feature type="domain" description="Acyl-ACP thioesterase-like C-terminal" evidence="9">
    <location>
        <begin position="162"/>
        <end position="240"/>
    </location>
</feature>
<dbReference type="PANTHER" id="PTHR31727:SF6">
    <property type="entry name" value="OLEOYL-ACYL CARRIER PROTEIN THIOESTERASE 1, CHLOROPLASTIC"/>
    <property type="match status" value="1"/>
</dbReference>
<dbReference type="CDD" id="cd00586">
    <property type="entry name" value="4HBT"/>
    <property type="match status" value="1"/>
</dbReference>
<evidence type="ECO:0000256" key="3">
    <source>
        <dbReference type="ARBA" id="ARBA00022801"/>
    </source>
</evidence>
<gene>
    <name evidence="10" type="ORF">SAMN05216508_11613</name>
</gene>
<dbReference type="RefSeq" id="WP_090471483.1">
    <property type="nucleotide sequence ID" value="NZ_FOWF01000017.1"/>
</dbReference>
<evidence type="ECO:0000259" key="9">
    <source>
        <dbReference type="Pfam" id="PF20791"/>
    </source>
</evidence>
<name>A0A1I7HEM6_9FIRM</name>
<dbReference type="Pfam" id="PF01643">
    <property type="entry name" value="Acyl-ACP_TE"/>
    <property type="match status" value="1"/>
</dbReference>
<accession>A0A1I7HEM6</accession>
<feature type="domain" description="Acyl-ACP thioesterase N-terminal hotdog" evidence="8">
    <location>
        <begin position="8"/>
        <end position="124"/>
    </location>
</feature>
<dbReference type="Gene3D" id="3.10.129.10">
    <property type="entry name" value="Hotdog Thioesterase"/>
    <property type="match status" value="1"/>
</dbReference>
<evidence type="ECO:0000313" key="10">
    <source>
        <dbReference type="EMBL" id="SFU59198.1"/>
    </source>
</evidence>
<dbReference type="InterPro" id="IPR049427">
    <property type="entry name" value="Acyl-ACP_TE_C"/>
</dbReference>